<organism evidence="1 2">
    <name type="scientific">Gossypium harknessii</name>
    <dbReference type="NCBI Taxonomy" id="34285"/>
    <lineage>
        <taxon>Eukaryota</taxon>
        <taxon>Viridiplantae</taxon>
        <taxon>Streptophyta</taxon>
        <taxon>Embryophyta</taxon>
        <taxon>Tracheophyta</taxon>
        <taxon>Spermatophyta</taxon>
        <taxon>Magnoliopsida</taxon>
        <taxon>eudicotyledons</taxon>
        <taxon>Gunneridae</taxon>
        <taxon>Pentapetalae</taxon>
        <taxon>rosids</taxon>
        <taxon>malvids</taxon>
        <taxon>Malvales</taxon>
        <taxon>Malvaceae</taxon>
        <taxon>Malvoideae</taxon>
        <taxon>Gossypium</taxon>
    </lineage>
</organism>
<dbReference type="InterPro" id="IPR052929">
    <property type="entry name" value="RNase_H-like_EbsB-rel"/>
</dbReference>
<protein>
    <recommendedName>
        <fullName evidence="3">RNase H type-1 domain-containing protein</fullName>
    </recommendedName>
</protein>
<name>A0A7J9G8H3_9ROSI</name>
<keyword evidence="2" id="KW-1185">Reference proteome</keyword>
<dbReference type="AlphaFoldDB" id="A0A7J9G8H3"/>
<proteinExistence type="predicted"/>
<evidence type="ECO:0008006" key="3">
    <source>
        <dbReference type="Google" id="ProtNLM"/>
    </source>
</evidence>
<evidence type="ECO:0000313" key="1">
    <source>
        <dbReference type="EMBL" id="MBA0793105.1"/>
    </source>
</evidence>
<dbReference type="Proteomes" id="UP000593560">
    <property type="component" value="Unassembled WGS sequence"/>
</dbReference>
<dbReference type="PANTHER" id="PTHR47074:SF11">
    <property type="entry name" value="REVERSE TRANSCRIPTASE-LIKE PROTEIN"/>
    <property type="match status" value="1"/>
</dbReference>
<dbReference type="EMBL" id="JABFAD010000002">
    <property type="protein sequence ID" value="MBA0793105.1"/>
    <property type="molecule type" value="Genomic_DNA"/>
</dbReference>
<comment type="caution">
    <text evidence="1">The sequence shown here is derived from an EMBL/GenBank/DDBJ whole genome shotgun (WGS) entry which is preliminary data.</text>
</comment>
<dbReference type="OrthoDB" id="1226698at2759"/>
<evidence type="ECO:0000313" key="2">
    <source>
        <dbReference type="Proteomes" id="UP000593560"/>
    </source>
</evidence>
<reference evidence="1 2" key="1">
    <citation type="journal article" date="2019" name="Genome Biol. Evol.">
        <title>Insights into the evolution of the New World diploid cottons (Gossypium, subgenus Houzingenia) based on genome sequencing.</title>
        <authorList>
            <person name="Grover C.E."/>
            <person name="Arick M.A. 2nd"/>
            <person name="Thrash A."/>
            <person name="Conover J.L."/>
            <person name="Sanders W.S."/>
            <person name="Peterson D.G."/>
            <person name="Frelichowski J.E."/>
            <person name="Scheffler J.A."/>
            <person name="Scheffler B.E."/>
            <person name="Wendel J.F."/>
        </authorList>
    </citation>
    <scope>NUCLEOTIDE SEQUENCE [LARGE SCALE GENOMIC DNA]</scope>
    <source>
        <strain evidence="1">0</strain>
        <tissue evidence="1">Leaf</tissue>
    </source>
</reference>
<gene>
    <name evidence="1" type="ORF">Gohar_017537</name>
</gene>
<dbReference type="PANTHER" id="PTHR47074">
    <property type="entry name" value="BNAC02G40300D PROTEIN"/>
    <property type="match status" value="1"/>
</dbReference>
<accession>A0A7J9G8H3</accession>
<sequence>MAEAEAEAEAAVLVTTVEALGISLGSAPTVVANFEEGFKCVIRISSDPSFFPLPLLFLSLANGCNGCFRSSLTVRVDISVDGKTTMKKKMMLKLTVINVHKQQDKLIWHLSKDGRYSVRTSYRVALELNANLHDQFVEGPWSWFWSCKFHQRLKTLFGDVFEVFCQQKLTWLREHAASTPWLRPPLGFLKCNVDEAWFEDVVTTNYAALLRDSHGHVVKCFIGIAQSVMDPSIAKAFVVREALSWLRSVNVDWILMELESS</sequence>